<dbReference type="PANTHER" id="PTHR23159">
    <property type="entry name" value="CENTROSOMAL PROTEIN 2"/>
    <property type="match status" value="1"/>
</dbReference>
<feature type="transmembrane region" description="Helical" evidence="2">
    <location>
        <begin position="59"/>
        <end position="78"/>
    </location>
</feature>
<dbReference type="RefSeq" id="WP_148064754.1">
    <property type="nucleotide sequence ID" value="NZ_VRYZ01000005.1"/>
</dbReference>
<keyword evidence="4" id="KW-1185">Reference proteome</keyword>
<dbReference type="PANTHER" id="PTHR23159:SF66">
    <property type="entry name" value="OS04G0158400 PROTEIN"/>
    <property type="match status" value="1"/>
</dbReference>
<evidence type="ECO:0000256" key="1">
    <source>
        <dbReference type="SAM" id="Coils"/>
    </source>
</evidence>
<dbReference type="EMBL" id="VRYZ01000005">
    <property type="protein sequence ID" value="TXS91099.1"/>
    <property type="molecule type" value="Genomic_DNA"/>
</dbReference>
<feature type="transmembrane region" description="Helical" evidence="2">
    <location>
        <begin position="146"/>
        <end position="175"/>
    </location>
</feature>
<protein>
    <submittedName>
        <fullName evidence="3">DUF802 domain-containing protein</fullName>
    </submittedName>
</protein>
<keyword evidence="2" id="KW-1133">Transmembrane helix</keyword>
<evidence type="ECO:0000256" key="2">
    <source>
        <dbReference type="SAM" id="Phobius"/>
    </source>
</evidence>
<comment type="caution">
    <text evidence="3">The sequence shown here is derived from an EMBL/GenBank/DDBJ whole genome shotgun (WGS) entry which is preliminary data.</text>
</comment>
<gene>
    <name evidence="3" type="ORF">FVW59_12900</name>
</gene>
<dbReference type="AlphaFoldDB" id="A0A5C8ZTI0"/>
<keyword evidence="2" id="KW-0472">Membrane</keyword>
<accession>A0A5C8ZTI0</accession>
<organism evidence="3 4">
    <name type="scientific">Parahaliea aestuarii</name>
    <dbReference type="NCBI Taxonomy" id="1852021"/>
    <lineage>
        <taxon>Bacteria</taxon>
        <taxon>Pseudomonadati</taxon>
        <taxon>Pseudomonadota</taxon>
        <taxon>Gammaproteobacteria</taxon>
        <taxon>Cellvibrionales</taxon>
        <taxon>Halieaceae</taxon>
        <taxon>Parahaliea</taxon>
    </lineage>
</organism>
<dbReference type="Proteomes" id="UP000321933">
    <property type="component" value="Unassembled WGS sequence"/>
</dbReference>
<feature type="transmembrane region" description="Helical" evidence="2">
    <location>
        <begin position="104"/>
        <end position="125"/>
    </location>
</feature>
<dbReference type="OrthoDB" id="6053769at2"/>
<feature type="coiled-coil region" evidence="1">
    <location>
        <begin position="531"/>
        <end position="559"/>
    </location>
</feature>
<evidence type="ECO:0000313" key="4">
    <source>
        <dbReference type="Proteomes" id="UP000321933"/>
    </source>
</evidence>
<keyword evidence="2" id="KW-0812">Transmembrane</keyword>
<reference evidence="3 4" key="1">
    <citation type="submission" date="2019-08" db="EMBL/GenBank/DDBJ databases">
        <title>Parahaliea maris sp. nov., isolated from the surface seawater.</title>
        <authorList>
            <person name="Liu Y."/>
        </authorList>
    </citation>
    <scope>NUCLEOTIDE SEQUENCE [LARGE SCALE GENOMIC DNA]</scope>
    <source>
        <strain evidence="3 4">S2-26</strain>
    </source>
</reference>
<sequence>MNRLLFPLVGLAGAAVIAWVAAGFVGATTLALAVTLLIGAAYGVGVAELWRFRRSTGSLVAALAMPAAEVGTLTGWLARLDSELRGPVQLRIEGQSVALPGPLITPYLVGLLVMLGLLGTFFGMVDTLSGAVGALQGSTELDAIRAGLAAPIAGLGVAFGTSVAGIAASACLGLLSVICRRERLLAGRALDSFARDIFPDHHLDRRRQQAFEALEAQSAAVPAVVDRLDALVDRLSRLGGELGDSLLANQKTLQDGLGESFSRLAQQVGDTMHSSLSESGRAAAEGIRPALESTVSALAEHSSSTQAQLIELAREQGERLAGHLHAATAQLQAEVNAAAEKQLQAHATLTQQIGNSLASSAAGQQAAQAEQQAGLLAKFEALFVQTEALVAQRADAEERWLAQHQERMSALLAQSAAALDELASADETRAAASQQRLLALESALQEHQQASAAAETERLQQLDQRLQALLEQSSSALAAIRDSEAEGATRVLTQLQALQAEQERQGAQTLEAQQQSLVQQGELWQSLAANLAEQLGALRDAEEQRAEASAQRLAALEAVAAEHLGALGASLEAPMTRLIETASETPKAAAEVIAQLRKELSNNVVRDNQLLEEREQLLERLAVLLDNMESTSAGQLDAVQSAVSRSADTLLELGQTIGADLNGSAGQLAGLAVDVAGSAGDVASLGESFRVAVEQFGEANQALIDGLERMEQAMERSGARSDEQLGYYVAQAREIIDHSVLSQKEIIEELRQLGGQQQLFAPEANS</sequence>
<proteinExistence type="predicted"/>
<keyword evidence="1" id="KW-0175">Coiled coil</keyword>
<feature type="transmembrane region" description="Helical" evidence="2">
    <location>
        <begin position="28"/>
        <end position="47"/>
    </location>
</feature>
<name>A0A5C8ZTI0_9GAMM</name>
<feature type="coiled-coil region" evidence="1">
    <location>
        <begin position="401"/>
        <end position="479"/>
    </location>
</feature>
<evidence type="ECO:0000313" key="3">
    <source>
        <dbReference type="EMBL" id="TXS91099.1"/>
    </source>
</evidence>